<evidence type="ECO:0000256" key="14">
    <source>
        <dbReference type="HAMAP-Rule" id="MF_00530"/>
    </source>
</evidence>
<feature type="domain" description="ATP synthase F1 complex delta/epsilon subunit N-terminal" evidence="18">
    <location>
        <begin position="8"/>
        <end position="89"/>
    </location>
</feature>
<dbReference type="SUPFAM" id="SSF51344">
    <property type="entry name" value="Epsilon subunit of F1F0-ATP synthase N-terminal domain"/>
    <property type="match status" value="1"/>
</dbReference>
<dbReference type="InterPro" id="IPR036771">
    <property type="entry name" value="ATPsynth_dsu/esu_N"/>
</dbReference>
<dbReference type="GO" id="GO:0005886">
    <property type="term" value="C:plasma membrane"/>
    <property type="evidence" value="ECO:0007669"/>
    <property type="project" value="UniProtKB-SubCell"/>
</dbReference>
<dbReference type="eggNOG" id="COG0355">
    <property type="taxonomic scope" value="Bacteria"/>
</dbReference>
<keyword evidence="6 14" id="KW-1003">Cell membrane</keyword>
<organism evidence="21 24">
    <name type="scientific">Lactiplantibacillus paraplantarum</name>
    <dbReference type="NCBI Taxonomy" id="60520"/>
    <lineage>
        <taxon>Bacteria</taxon>
        <taxon>Bacillati</taxon>
        <taxon>Bacillota</taxon>
        <taxon>Bacilli</taxon>
        <taxon>Lactobacillales</taxon>
        <taxon>Lactobacillaceae</taxon>
        <taxon>Lactiplantibacillus</taxon>
    </lineage>
</organism>
<comment type="subunit">
    <text evidence="14 15">F-type ATPases have 2 components, CF(1) - the catalytic core - and CF(0) - the membrane proton channel. CF(1) has five subunits: alpha(3), beta(3), gamma(1), delta(1), epsilon(1). CF(0) has three main subunits: a, b and c.</text>
</comment>
<reference evidence="20 22" key="1">
    <citation type="submission" date="2017-04" db="EMBL/GenBank/DDBJ databases">
        <title>In vitro and in silico characterization of Lactobacillus paraplantarum D2-1, a starter culture for soymilk fermentation.</title>
        <authorList>
            <person name="Endo A."/>
            <person name="Sasaki F."/>
            <person name="Maeno S."/>
            <person name="Kanesaki Y."/>
            <person name="Kubota E."/>
            <person name="Torres G.A."/>
            <person name="Tomita S."/>
            <person name="Nakagawa J."/>
        </authorList>
    </citation>
    <scope>NUCLEOTIDE SEQUENCE [LARGE SCALE GENOMIC DNA]</scope>
    <source>
        <strain evidence="20 22">D2-1</strain>
    </source>
</reference>
<keyword evidence="11 14" id="KW-0066">ATP synthesis</keyword>
<dbReference type="NCBIfam" id="TIGR01216">
    <property type="entry name" value="ATP_synt_epsi"/>
    <property type="match status" value="1"/>
</dbReference>
<accession>A0A098R1U4</accession>
<reference evidence="21 24" key="3">
    <citation type="submission" date="2019-01" db="EMBL/GenBank/DDBJ databases">
        <title>Draft genome sequence of Lactobacillus paraplantarum OSY-TC318, a Producer of the novel lantibiotic Paraplantaracin TC318.</title>
        <authorList>
            <person name="Hussein W.E."/>
            <person name="Huang E."/>
            <person name="Yousef A.E."/>
        </authorList>
    </citation>
    <scope>NUCLEOTIDE SEQUENCE [LARGE SCALE GENOMIC DNA]</scope>
    <source>
        <strain evidence="21 24">OSY-TC318</strain>
    </source>
</reference>
<dbReference type="PANTHER" id="PTHR13822">
    <property type="entry name" value="ATP SYNTHASE DELTA/EPSILON CHAIN"/>
    <property type="match status" value="1"/>
</dbReference>
<evidence type="ECO:0000256" key="12">
    <source>
        <dbReference type="ARBA" id="ARBA00030215"/>
    </source>
</evidence>
<keyword evidence="8 14" id="KW-0406">Ion transport</keyword>
<dbReference type="GeneID" id="79807843"/>
<keyword evidence="5 14" id="KW-0813">Transport</keyword>
<evidence type="ECO:0000256" key="3">
    <source>
        <dbReference type="ARBA" id="ARBA00005712"/>
    </source>
</evidence>
<dbReference type="HOGENOM" id="CLU_084338_1_0_9"/>
<dbReference type="EMBL" id="BDOR01000019">
    <property type="protein sequence ID" value="GBF03004.1"/>
    <property type="molecule type" value="Genomic_DNA"/>
</dbReference>
<evidence type="ECO:0000256" key="7">
    <source>
        <dbReference type="ARBA" id="ARBA00022781"/>
    </source>
</evidence>
<keyword evidence="7 14" id="KW-0375">Hydrogen ion transport</keyword>
<dbReference type="Gene3D" id="1.20.5.440">
    <property type="entry name" value="ATP synthase delta/epsilon subunit, C-terminal domain"/>
    <property type="match status" value="1"/>
</dbReference>
<comment type="similarity">
    <text evidence="3 14 15">Belongs to the ATPase epsilon chain family.</text>
</comment>
<dbReference type="Proteomes" id="UP000277896">
    <property type="component" value="Chromosome"/>
</dbReference>
<dbReference type="InterPro" id="IPR036794">
    <property type="entry name" value="ATP_F1_dsu/esu_C_sf"/>
</dbReference>
<evidence type="ECO:0000256" key="10">
    <source>
        <dbReference type="ARBA" id="ARBA00023196"/>
    </source>
</evidence>
<dbReference type="Pfam" id="PF00401">
    <property type="entry name" value="ATP-synt_DE"/>
    <property type="match status" value="1"/>
</dbReference>
<dbReference type="InterPro" id="IPR020546">
    <property type="entry name" value="ATP_synth_F1_dsu/esu_N"/>
</dbReference>
<sequence>MADNAKSLTVSIVTPDGQVYENKTPMLIVRTIDGELGILPNHIPVIASLAIDEVRIKQLESDQEDDEIAVNGGFVEFSNNTATIVADSAERQNDIDVARAENARKRAETRIQDAQQKHDDAELARAQVALRRAMNRLNVARH</sequence>
<evidence type="ECO:0000256" key="1">
    <source>
        <dbReference type="ARBA" id="ARBA00003543"/>
    </source>
</evidence>
<dbReference type="InterPro" id="IPR020547">
    <property type="entry name" value="ATP_synth_F1_esu_C"/>
</dbReference>
<evidence type="ECO:0000256" key="13">
    <source>
        <dbReference type="ARBA" id="ARBA00031795"/>
    </source>
</evidence>
<keyword evidence="10 14" id="KW-0139">CF(1)</keyword>
<dbReference type="GO" id="GO:0005524">
    <property type="term" value="F:ATP binding"/>
    <property type="evidence" value="ECO:0007669"/>
    <property type="project" value="UniProtKB-UniRule"/>
</dbReference>
<dbReference type="HAMAP" id="MF_00530">
    <property type="entry name" value="ATP_synth_epsil_bac"/>
    <property type="match status" value="1"/>
</dbReference>
<dbReference type="Pfam" id="PF02823">
    <property type="entry name" value="ATP-synt_DE_N"/>
    <property type="match status" value="1"/>
</dbReference>
<proteinExistence type="inferred from homology"/>
<evidence type="ECO:0000313" key="22">
    <source>
        <dbReference type="Proteomes" id="UP000236162"/>
    </source>
</evidence>
<dbReference type="GO" id="GO:0046933">
    <property type="term" value="F:proton-transporting ATP synthase activity, rotational mechanism"/>
    <property type="evidence" value="ECO:0007669"/>
    <property type="project" value="UniProtKB-UniRule"/>
</dbReference>
<dbReference type="Proteomes" id="UP000236162">
    <property type="component" value="Unassembled WGS sequence"/>
</dbReference>
<keyword evidence="16" id="KW-0175">Coiled coil</keyword>
<dbReference type="NCBIfam" id="NF001846">
    <property type="entry name" value="PRK00571.1-3"/>
    <property type="match status" value="1"/>
</dbReference>
<dbReference type="AlphaFoldDB" id="A0A098R1U4"/>
<evidence type="ECO:0000256" key="5">
    <source>
        <dbReference type="ARBA" id="ARBA00022448"/>
    </source>
</evidence>
<dbReference type="EMBL" id="CP032744">
    <property type="protein sequence ID" value="AYJ39182.1"/>
    <property type="molecule type" value="Genomic_DNA"/>
</dbReference>
<dbReference type="KEGG" id="lpx:ASU28_10215"/>
<evidence type="ECO:0000256" key="9">
    <source>
        <dbReference type="ARBA" id="ARBA00023136"/>
    </source>
</evidence>
<evidence type="ECO:0000313" key="23">
    <source>
        <dbReference type="Proteomes" id="UP000277896"/>
    </source>
</evidence>
<dbReference type="CDD" id="cd12152">
    <property type="entry name" value="F1-ATPase_delta"/>
    <property type="match status" value="1"/>
</dbReference>
<keyword evidence="22" id="KW-1185">Reference proteome</keyword>
<evidence type="ECO:0000256" key="16">
    <source>
        <dbReference type="SAM" id="Coils"/>
    </source>
</evidence>
<evidence type="ECO:0000256" key="2">
    <source>
        <dbReference type="ARBA" id="ARBA00004202"/>
    </source>
</evidence>
<keyword evidence="9 14" id="KW-0472">Membrane</keyword>
<dbReference type="FunFam" id="1.20.5.440:FF:000001">
    <property type="entry name" value="ATP synthase epsilon chain"/>
    <property type="match status" value="1"/>
</dbReference>
<evidence type="ECO:0000259" key="17">
    <source>
        <dbReference type="Pfam" id="PF00401"/>
    </source>
</evidence>
<dbReference type="RefSeq" id="WP_021732593.1">
    <property type="nucleotide sequence ID" value="NZ_AVAI01000157.1"/>
</dbReference>
<dbReference type="PANTHER" id="PTHR13822:SF10">
    <property type="entry name" value="ATP SYNTHASE EPSILON CHAIN, CHLOROPLASTIC"/>
    <property type="match status" value="1"/>
</dbReference>
<dbReference type="InterPro" id="IPR001469">
    <property type="entry name" value="ATP_synth_F1_dsu/esu"/>
</dbReference>
<evidence type="ECO:0000259" key="18">
    <source>
        <dbReference type="Pfam" id="PF02823"/>
    </source>
</evidence>
<evidence type="ECO:0000256" key="15">
    <source>
        <dbReference type="RuleBase" id="RU003656"/>
    </source>
</evidence>
<evidence type="ECO:0000256" key="11">
    <source>
        <dbReference type="ARBA" id="ARBA00023310"/>
    </source>
</evidence>
<name>A0A098R1U4_9LACO</name>
<reference evidence="19 23" key="2">
    <citation type="submission" date="2018-10" db="EMBL/GenBank/DDBJ databases">
        <title>Genome seuquencing of Lactobacillus species.</title>
        <authorList>
            <person name="Baek C."/>
            <person name="Yi H."/>
        </authorList>
    </citation>
    <scope>NUCLEOTIDE SEQUENCE [LARGE SCALE GENOMIC DNA]</scope>
    <source>
        <strain evidence="19 23">DSM 10667</strain>
    </source>
</reference>
<dbReference type="EMBL" id="SEHH01000068">
    <property type="protein sequence ID" value="TBX41084.1"/>
    <property type="molecule type" value="Genomic_DNA"/>
</dbReference>
<evidence type="ECO:0000256" key="6">
    <source>
        <dbReference type="ARBA" id="ARBA00022475"/>
    </source>
</evidence>
<comment type="function">
    <text evidence="1 14">Produces ATP from ADP in the presence of a proton gradient across the membrane.</text>
</comment>
<evidence type="ECO:0000313" key="24">
    <source>
        <dbReference type="Proteomes" id="UP000292648"/>
    </source>
</evidence>
<dbReference type="SUPFAM" id="SSF46604">
    <property type="entry name" value="Epsilon subunit of F1F0-ATP synthase C-terminal domain"/>
    <property type="match status" value="1"/>
</dbReference>
<evidence type="ECO:0000313" key="20">
    <source>
        <dbReference type="EMBL" id="GBF03004.1"/>
    </source>
</evidence>
<evidence type="ECO:0000313" key="21">
    <source>
        <dbReference type="EMBL" id="TBX41084.1"/>
    </source>
</evidence>
<protein>
    <recommendedName>
        <fullName evidence="4 14">ATP synthase epsilon chain</fullName>
    </recommendedName>
    <alternativeName>
        <fullName evidence="13 14">ATP synthase F1 sector epsilon subunit</fullName>
    </alternativeName>
    <alternativeName>
        <fullName evidence="12 14">F-ATPase epsilon subunit</fullName>
    </alternativeName>
</protein>
<comment type="subcellular location">
    <subcellularLocation>
        <location evidence="2 14">Cell membrane</location>
        <topology evidence="2 14">Peripheral membrane protein</topology>
    </subcellularLocation>
</comment>
<dbReference type="Gene3D" id="2.60.15.10">
    <property type="entry name" value="F0F1 ATP synthase delta/epsilon subunit, N-terminal"/>
    <property type="match status" value="1"/>
</dbReference>
<feature type="coiled-coil region" evidence="16">
    <location>
        <begin position="97"/>
        <end position="131"/>
    </location>
</feature>
<feature type="domain" description="ATP synthase epsilon subunit C-terminal" evidence="17">
    <location>
        <begin position="94"/>
        <end position="140"/>
    </location>
</feature>
<dbReference type="GO" id="GO:0045259">
    <property type="term" value="C:proton-transporting ATP synthase complex"/>
    <property type="evidence" value="ECO:0007669"/>
    <property type="project" value="UniProtKB-KW"/>
</dbReference>
<gene>
    <name evidence="14 20" type="primary">atpC</name>
    <name evidence="21" type="ORF">EUZ87_09995</name>
    <name evidence="19" type="ORF">LP667_10385</name>
    <name evidence="20" type="ORF">LPPLD21_02559</name>
</gene>
<evidence type="ECO:0000256" key="8">
    <source>
        <dbReference type="ARBA" id="ARBA00023065"/>
    </source>
</evidence>
<evidence type="ECO:0000313" key="19">
    <source>
        <dbReference type="EMBL" id="AYJ39182.1"/>
    </source>
</evidence>
<evidence type="ECO:0000256" key="4">
    <source>
        <dbReference type="ARBA" id="ARBA00014480"/>
    </source>
</evidence>
<dbReference type="Proteomes" id="UP000292648">
    <property type="component" value="Unassembled WGS sequence"/>
</dbReference>